<sequence>MKKNSEKSIVLDYAKLKEIVDAHRILGHRVVCTVGSWDMLHIGHLRYLNKAKDQGDVLIVGVDSDRGIKLYKNELRPVIPQEERMEMLSYQDCVDYVTLVDDINNDGKWQYDLIKTINPDIFITTDYSYTQEQIEDIRKHSKDVVVFQRQAENTSTTDIIERTMKKHLDAIMGQLNGKKSQ</sequence>
<dbReference type="PANTHER" id="PTHR43793:SF2">
    <property type="entry name" value="BIFUNCTIONAL PROTEIN HLDE"/>
    <property type="match status" value="1"/>
</dbReference>
<protein>
    <recommendedName>
        <fullName evidence="3">Cytidyltransferase-like domain-containing protein</fullName>
    </recommendedName>
</protein>
<dbReference type="Gene3D" id="3.40.50.620">
    <property type="entry name" value="HUPs"/>
    <property type="match status" value="1"/>
</dbReference>
<evidence type="ECO:0000313" key="5">
    <source>
        <dbReference type="Proteomes" id="UP000177740"/>
    </source>
</evidence>
<reference evidence="4 5" key="1">
    <citation type="journal article" date="2016" name="Nat. Commun.">
        <title>Thousands of microbial genomes shed light on interconnected biogeochemical processes in an aquifer system.</title>
        <authorList>
            <person name="Anantharaman K."/>
            <person name="Brown C.T."/>
            <person name="Hug L.A."/>
            <person name="Sharon I."/>
            <person name="Castelle C.J."/>
            <person name="Probst A.J."/>
            <person name="Thomas B.C."/>
            <person name="Singh A."/>
            <person name="Wilkins M.J."/>
            <person name="Karaoz U."/>
            <person name="Brodie E.L."/>
            <person name="Williams K.H."/>
            <person name="Hubbard S.S."/>
            <person name="Banfield J.F."/>
        </authorList>
    </citation>
    <scope>NUCLEOTIDE SEQUENCE [LARGE SCALE GENOMIC DNA]</scope>
</reference>
<accession>A0A1G2EPP2</accession>
<dbReference type="InterPro" id="IPR050385">
    <property type="entry name" value="Archaeal_FAD_synthase"/>
</dbReference>
<feature type="domain" description="Cytidyltransferase-like" evidence="3">
    <location>
        <begin position="33"/>
        <end position="162"/>
    </location>
</feature>
<keyword evidence="1" id="KW-0808">Transferase</keyword>
<dbReference type="SUPFAM" id="SSF52374">
    <property type="entry name" value="Nucleotidylyl transferase"/>
    <property type="match status" value="1"/>
</dbReference>
<dbReference type="Pfam" id="PF01467">
    <property type="entry name" value="CTP_transf_like"/>
    <property type="match status" value="1"/>
</dbReference>
<name>A0A1G2EPP2_9BACT</name>
<dbReference type="InterPro" id="IPR014729">
    <property type="entry name" value="Rossmann-like_a/b/a_fold"/>
</dbReference>
<dbReference type="PANTHER" id="PTHR43793">
    <property type="entry name" value="FAD SYNTHASE"/>
    <property type="match status" value="1"/>
</dbReference>
<dbReference type="STRING" id="1801677.A2365_03960"/>
<organism evidence="4 5">
    <name type="scientific">Candidatus Nealsonbacteria bacterium RIFOXYB1_FULL_40_15</name>
    <dbReference type="NCBI Taxonomy" id="1801677"/>
    <lineage>
        <taxon>Bacteria</taxon>
        <taxon>Candidatus Nealsoniibacteriota</taxon>
    </lineage>
</organism>
<evidence type="ECO:0000313" key="4">
    <source>
        <dbReference type="EMBL" id="OGZ27765.1"/>
    </source>
</evidence>
<proteinExistence type="predicted"/>
<dbReference type="EMBL" id="MHMM01000004">
    <property type="protein sequence ID" value="OGZ27765.1"/>
    <property type="molecule type" value="Genomic_DNA"/>
</dbReference>
<gene>
    <name evidence="4" type="ORF">A2365_03960</name>
</gene>
<dbReference type="InterPro" id="IPR004821">
    <property type="entry name" value="Cyt_trans-like"/>
</dbReference>
<keyword evidence="2" id="KW-0548">Nucleotidyltransferase</keyword>
<comment type="caution">
    <text evidence="4">The sequence shown here is derived from an EMBL/GenBank/DDBJ whole genome shotgun (WGS) entry which is preliminary data.</text>
</comment>
<dbReference type="GO" id="GO:0016779">
    <property type="term" value="F:nucleotidyltransferase activity"/>
    <property type="evidence" value="ECO:0007669"/>
    <property type="project" value="UniProtKB-KW"/>
</dbReference>
<dbReference type="AlphaFoldDB" id="A0A1G2EPP2"/>
<dbReference type="NCBIfam" id="TIGR00125">
    <property type="entry name" value="cyt_tran_rel"/>
    <property type="match status" value="1"/>
</dbReference>
<evidence type="ECO:0000259" key="3">
    <source>
        <dbReference type="Pfam" id="PF01467"/>
    </source>
</evidence>
<evidence type="ECO:0000256" key="1">
    <source>
        <dbReference type="ARBA" id="ARBA00022679"/>
    </source>
</evidence>
<evidence type="ECO:0000256" key="2">
    <source>
        <dbReference type="ARBA" id="ARBA00022695"/>
    </source>
</evidence>
<dbReference type="Proteomes" id="UP000177740">
    <property type="component" value="Unassembled WGS sequence"/>
</dbReference>